<dbReference type="SUPFAM" id="SSF52540">
    <property type="entry name" value="P-loop containing nucleoside triphosphate hydrolases"/>
    <property type="match status" value="1"/>
</dbReference>
<dbReference type="PANTHER" id="PTHR10229">
    <property type="entry name" value="GTP-BINDING PROTEIN HFLX"/>
    <property type="match status" value="1"/>
</dbReference>
<keyword evidence="1 7" id="KW-0479">Metal-binding</keyword>
<name>A0A1H6Q6S7_9FIRM</name>
<evidence type="ECO:0000256" key="6">
    <source>
        <dbReference type="PIRSR" id="PIRSR006809-1"/>
    </source>
</evidence>
<accession>A0A1H6Q6S7</accession>
<dbReference type="GO" id="GO:0003924">
    <property type="term" value="F:GTPase activity"/>
    <property type="evidence" value="ECO:0007669"/>
    <property type="project" value="UniProtKB-UniRule"/>
</dbReference>
<keyword evidence="11" id="KW-1185">Reference proteome</keyword>
<keyword evidence="2 5" id="KW-0547">Nucleotide-binding</keyword>
<comment type="similarity">
    <text evidence="5">Belongs to the TRAFAC class OBG-HflX-like GTPase superfamily. HflX GTPase family.</text>
</comment>
<keyword evidence="5" id="KW-0963">Cytoplasm</keyword>
<dbReference type="GO" id="GO:0005737">
    <property type="term" value="C:cytoplasm"/>
    <property type="evidence" value="ECO:0007669"/>
    <property type="project" value="UniProtKB-SubCell"/>
</dbReference>
<feature type="binding site" evidence="6">
    <location>
        <begin position="242"/>
        <end position="245"/>
    </location>
    <ligand>
        <name>GTP</name>
        <dbReference type="ChEBI" id="CHEBI:37565"/>
    </ligand>
</feature>
<dbReference type="PRINTS" id="PR00326">
    <property type="entry name" value="GTP1OBG"/>
</dbReference>
<dbReference type="PIRSF" id="PIRSF006809">
    <property type="entry name" value="GTP-binding_hflX_prd"/>
    <property type="match status" value="1"/>
</dbReference>
<dbReference type="InterPro" id="IPR032305">
    <property type="entry name" value="GTP-bd_M"/>
</dbReference>
<comment type="cofactor">
    <cofactor evidence="7">
        <name>Mg(2+)</name>
        <dbReference type="ChEBI" id="CHEBI:18420"/>
    </cofactor>
</comment>
<evidence type="ECO:0000256" key="5">
    <source>
        <dbReference type="HAMAP-Rule" id="MF_00900"/>
    </source>
</evidence>
<keyword evidence="4 5" id="KW-0342">GTP-binding</keyword>
<evidence type="ECO:0000256" key="3">
    <source>
        <dbReference type="ARBA" id="ARBA00022842"/>
    </source>
</evidence>
<comment type="function">
    <text evidence="5">GTPase that associates with the 50S ribosomal subunit and may have a role during protein synthesis or ribosome biogenesis.</text>
</comment>
<gene>
    <name evidence="5" type="primary">hflX</name>
    <name evidence="10" type="ORF">SAMN04487834_100257</name>
</gene>
<organism evidence="10 11">
    <name type="scientific">Sharpea azabuensis</name>
    <dbReference type="NCBI Taxonomy" id="322505"/>
    <lineage>
        <taxon>Bacteria</taxon>
        <taxon>Bacillati</taxon>
        <taxon>Bacillota</taxon>
        <taxon>Erysipelotrichia</taxon>
        <taxon>Erysipelotrichales</taxon>
        <taxon>Coprobacillaceae</taxon>
        <taxon>Sharpea</taxon>
    </lineage>
</organism>
<dbReference type="Gene3D" id="3.40.50.300">
    <property type="entry name" value="P-loop containing nucleotide triphosphate hydrolases"/>
    <property type="match status" value="1"/>
</dbReference>
<comment type="subcellular location">
    <subcellularLocation>
        <location evidence="5">Cytoplasm</location>
    </subcellularLocation>
    <text evidence="5">May associate with membranes.</text>
</comment>
<feature type="binding site" evidence="6">
    <location>
        <begin position="195"/>
        <end position="202"/>
    </location>
    <ligand>
        <name>GTP</name>
        <dbReference type="ChEBI" id="CHEBI:37565"/>
    </ligand>
</feature>
<keyword evidence="3 7" id="KW-0460">Magnesium</keyword>
<dbReference type="InterPro" id="IPR025121">
    <property type="entry name" value="GTPase_HflX_N"/>
</dbReference>
<dbReference type="InterPro" id="IPR006073">
    <property type="entry name" value="GTP-bd"/>
</dbReference>
<dbReference type="EMBL" id="FNYK01000002">
    <property type="protein sequence ID" value="SEI39511.1"/>
    <property type="molecule type" value="Genomic_DNA"/>
</dbReference>
<comment type="subunit">
    <text evidence="5">Monomer. Associates with the 50S ribosomal subunit.</text>
</comment>
<evidence type="ECO:0000256" key="8">
    <source>
        <dbReference type="SAM" id="Coils"/>
    </source>
</evidence>
<dbReference type="RefSeq" id="WP_074731124.1">
    <property type="nucleotide sequence ID" value="NZ_FNYK01000002.1"/>
</dbReference>
<dbReference type="InterPro" id="IPR030394">
    <property type="entry name" value="G_HFLX_dom"/>
</dbReference>
<dbReference type="AlphaFoldDB" id="A0A1H6Q6S7"/>
<evidence type="ECO:0000313" key="11">
    <source>
        <dbReference type="Proteomes" id="UP000183028"/>
    </source>
</evidence>
<dbReference type="InterPro" id="IPR027417">
    <property type="entry name" value="P-loop_NTPase"/>
</dbReference>
<feature type="binding site" evidence="6">
    <location>
        <begin position="308"/>
        <end position="311"/>
    </location>
    <ligand>
        <name>GTP</name>
        <dbReference type="ChEBI" id="CHEBI:37565"/>
    </ligand>
</feature>
<evidence type="ECO:0000259" key="9">
    <source>
        <dbReference type="PROSITE" id="PS51705"/>
    </source>
</evidence>
<dbReference type="Gene3D" id="3.40.50.11060">
    <property type="entry name" value="GTPase HflX, N-terminal domain"/>
    <property type="match status" value="1"/>
</dbReference>
<dbReference type="InterPro" id="IPR016496">
    <property type="entry name" value="GTPase_HflX"/>
</dbReference>
<feature type="binding site" evidence="7">
    <location>
        <position position="222"/>
    </location>
    <ligand>
        <name>Mg(2+)</name>
        <dbReference type="ChEBI" id="CHEBI:18420"/>
    </ligand>
</feature>
<dbReference type="HAMAP" id="MF_00900">
    <property type="entry name" value="GTPase_HflX"/>
    <property type="match status" value="1"/>
</dbReference>
<protein>
    <recommendedName>
        <fullName evidence="5">GTPase HflX</fullName>
    </recommendedName>
    <alternativeName>
        <fullName evidence="5">GTP-binding protein HflX</fullName>
    </alternativeName>
</protein>
<dbReference type="Pfam" id="PF13167">
    <property type="entry name" value="GTP-bdg_N"/>
    <property type="match status" value="1"/>
</dbReference>
<evidence type="ECO:0000256" key="1">
    <source>
        <dbReference type="ARBA" id="ARBA00022723"/>
    </source>
</evidence>
<dbReference type="GO" id="GO:0043022">
    <property type="term" value="F:ribosome binding"/>
    <property type="evidence" value="ECO:0007669"/>
    <property type="project" value="TreeGrafter"/>
</dbReference>
<sequence>MKKAILVALDYKDEDDFAMSLSELKGLCKACDIEYTKVIIQSITPTKPYYMGKGKVNEVKRMIDDEEMVIVGEELTPLQVRNLTEELGLEVTDRTDLILRIFASRAKTKEAKLQVEIARLNYELPRLAGMHEGIYSQQGGSGFRGAGETQLEIDRRRIHHQIATAKKELARLKKERQIQRQRRMRNQEEVVCLVGYTNSGKSSLMNLYTQKKVSAQDMLFATLETSTRRIRLADKKYILLSDTVGFISHLPHHLIEAFLSTLEEVKEADLILMVIDCSAKYVQKQIDVTLDTLQQLGVNHTPILYVYNKEDLPHDDLLVTRDPHVFISVKNETHIEEMEEEILRLLAQDEERVAMVIPYNEGEVYNTLKQRVHIIEESFPEDGIHLIVEVTSYYKNKYAKYIKMPEN</sequence>
<feature type="domain" description="Hflx-type G" evidence="9">
    <location>
        <begin position="189"/>
        <end position="350"/>
    </location>
</feature>
<evidence type="ECO:0000256" key="4">
    <source>
        <dbReference type="ARBA" id="ARBA00023134"/>
    </source>
</evidence>
<dbReference type="eggNOG" id="COG2262">
    <property type="taxonomic scope" value="Bacteria"/>
</dbReference>
<dbReference type="CDD" id="cd01878">
    <property type="entry name" value="HflX"/>
    <property type="match status" value="1"/>
</dbReference>
<dbReference type="Proteomes" id="UP000183028">
    <property type="component" value="Unassembled WGS sequence"/>
</dbReference>
<dbReference type="GO" id="GO:0005525">
    <property type="term" value="F:GTP binding"/>
    <property type="evidence" value="ECO:0007669"/>
    <property type="project" value="UniProtKB-UniRule"/>
</dbReference>
<dbReference type="GO" id="GO:0046872">
    <property type="term" value="F:metal ion binding"/>
    <property type="evidence" value="ECO:0007669"/>
    <property type="project" value="UniProtKB-KW"/>
</dbReference>
<feature type="coiled-coil region" evidence="8">
    <location>
        <begin position="155"/>
        <end position="189"/>
    </location>
</feature>
<dbReference type="Pfam" id="PF16360">
    <property type="entry name" value="GTP-bdg_M"/>
    <property type="match status" value="1"/>
</dbReference>
<evidence type="ECO:0000256" key="7">
    <source>
        <dbReference type="PIRSR" id="PIRSR006809-2"/>
    </source>
</evidence>
<proteinExistence type="inferred from homology"/>
<dbReference type="Gene3D" id="6.10.250.2860">
    <property type="match status" value="1"/>
</dbReference>
<evidence type="ECO:0000256" key="2">
    <source>
        <dbReference type="ARBA" id="ARBA00022741"/>
    </source>
</evidence>
<keyword evidence="8" id="KW-0175">Coiled coil</keyword>
<reference evidence="11" key="1">
    <citation type="submission" date="2016-10" db="EMBL/GenBank/DDBJ databases">
        <authorList>
            <person name="Varghese N."/>
        </authorList>
    </citation>
    <scope>NUCLEOTIDE SEQUENCE [LARGE SCALE GENOMIC DNA]</scope>
    <source>
        <strain evidence="11">DSM 20406</strain>
    </source>
</reference>
<dbReference type="STRING" id="322505.SAMN04487836_1607"/>
<dbReference type="NCBIfam" id="TIGR03156">
    <property type="entry name" value="GTP_HflX"/>
    <property type="match status" value="1"/>
</dbReference>
<dbReference type="PANTHER" id="PTHR10229:SF4">
    <property type="entry name" value="GTPASE HFLX"/>
    <property type="match status" value="1"/>
</dbReference>
<feature type="binding site" evidence="7">
    <location>
        <position position="202"/>
    </location>
    <ligand>
        <name>Mg(2+)</name>
        <dbReference type="ChEBI" id="CHEBI:18420"/>
    </ligand>
</feature>
<evidence type="ECO:0000313" key="10">
    <source>
        <dbReference type="EMBL" id="SEI39511.1"/>
    </source>
</evidence>
<dbReference type="InterPro" id="IPR042108">
    <property type="entry name" value="GTPase_HflX_N_sf"/>
</dbReference>
<dbReference type="PROSITE" id="PS51705">
    <property type="entry name" value="G_HFLX"/>
    <property type="match status" value="1"/>
</dbReference>
<dbReference type="Pfam" id="PF01926">
    <property type="entry name" value="MMR_HSR1"/>
    <property type="match status" value="1"/>
</dbReference>
<feature type="binding site" evidence="6">
    <location>
        <begin position="328"/>
        <end position="330"/>
    </location>
    <ligand>
        <name>GTP</name>
        <dbReference type="ChEBI" id="CHEBI:37565"/>
    </ligand>
</feature>
<dbReference type="OrthoDB" id="9812272at2"/>